<gene>
    <name evidence="3" type="ORF">J2800_004709</name>
</gene>
<feature type="active site" description="Proton donor" evidence="2">
    <location>
        <position position="37"/>
    </location>
</feature>
<dbReference type="HAMAP" id="MF_01940">
    <property type="entry name" value="RNA_CPDase"/>
    <property type="match status" value="1"/>
</dbReference>
<comment type="caution">
    <text evidence="3">The sequence shown here is derived from an EMBL/GenBank/DDBJ whole genome shotgun (WGS) entry which is preliminary data.</text>
</comment>
<dbReference type="SUPFAM" id="SSF55144">
    <property type="entry name" value="LigT-like"/>
    <property type="match status" value="1"/>
</dbReference>
<evidence type="ECO:0000256" key="1">
    <source>
        <dbReference type="ARBA" id="ARBA00022801"/>
    </source>
</evidence>
<dbReference type="InterPro" id="IPR009097">
    <property type="entry name" value="Cyclic_Pdiesterase"/>
</dbReference>
<keyword evidence="3" id="KW-0436">Ligase</keyword>
<feature type="short sequence motif" description="HXTX 2" evidence="2">
    <location>
        <begin position="121"/>
        <end position="124"/>
    </location>
</feature>
<comment type="function">
    <text evidence="2">Hydrolyzes RNA 2',3'-cyclic phosphodiester to an RNA 2'-phosphomonoester.</text>
</comment>
<dbReference type="PANTHER" id="PTHR35561:SF1">
    <property type="entry name" value="RNA 2',3'-CYCLIC PHOSPHODIESTERASE"/>
    <property type="match status" value="1"/>
</dbReference>
<feature type="active site" description="Proton acceptor" evidence="2">
    <location>
        <position position="121"/>
    </location>
</feature>
<evidence type="ECO:0000313" key="3">
    <source>
        <dbReference type="EMBL" id="MDR6533939.1"/>
    </source>
</evidence>
<dbReference type="GO" id="GO:0016874">
    <property type="term" value="F:ligase activity"/>
    <property type="evidence" value="ECO:0007669"/>
    <property type="project" value="UniProtKB-KW"/>
</dbReference>
<accession>A0ABU1N694</accession>
<organism evidence="3 4">
    <name type="scientific">Caulobacter rhizosphaerae</name>
    <dbReference type="NCBI Taxonomy" id="2010972"/>
    <lineage>
        <taxon>Bacteria</taxon>
        <taxon>Pseudomonadati</taxon>
        <taxon>Pseudomonadota</taxon>
        <taxon>Alphaproteobacteria</taxon>
        <taxon>Caulobacterales</taxon>
        <taxon>Caulobacteraceae</taxon>
        <taxon>Caulobacter</taxon>
    </lineage>
</organism>
<dbReference type="Pfam" id="PF13563">
    <property type="entry name" value="2_5_RNA_ligase2"/>
    <property type="match status" value="1"/>
</dbReference>
<dbReference type="Proteomes" id="UP001262754">
    <property type="component" value="Unassembled WGS sequence"/>
</dbReference>
<proteinExistence type="inferred from homology"/>
<sequence length="178" mass="19856">MIRLFTAVAIPTEVGDRLLPRQHGIEGARWRARQAFHITLKFIGDVQETTAADLDEELRGIQAPTLDLELQGVGHFGEGVEIHAVWAGLAENRDLRHLAKANESAARRAGLKPEARVYTPHVTLAYLKRPAVPEVAAWIQANNLLHSPPFRVDRFGLYSSWRTSEGSAYRLEAEYPLG</sequence>
<dbReference type="RefSeq" id="WP_310035009.1">
    <property type="nucleotide sequence ID" value="NZ_JAVDRL010000016.1"/>
</dbReference>
<dbReference type="PANTHER" id="PTHR35561">
    <property type="entry name" value="RNA 2',3'-CYCLIC PHOSPHODIESTERASE"/>
    <property type="match status" value="1"/>
</dbReference>
<dbReference type="EC" id="3.1.4.58" evidence="2"/>
<comment type="catalytic activity">
    <reaction evidence="2">
        <text>a 3'-end 2',3'-cyclophospho-ribonucleotide-RNA + H2O = a 3'-end 2'-phospho-ribonucleotide-RNA + H(+)</text>
        <dbReference type="Rhea" id="RHEA:11828"/>
        <dbReference type="Rhea" id="RHEA-COMP:10464"/>
        <dbReference type="Rhea" id="RHEA-COMP:17353"/>
        <dbReference type="ChEBI" id="CHEBI:15377"/>
        <dbReference type="ChEBI" id="CHEBI:15378"/>
        <dbReference type="ChEBI" id="CHEBI:83064"/>
        <dbReference type="ChEBI" id="CHEBI:173113"/>
        <dbReference type="EC" id="3.1.4.58"/>
    </reaction>
</comment>
<dbReference type="NCBIfam" id="TIGR02258">
    <property type="entry name" value="2_5_ligase"/>
    <property type="match status" value="1"/>
</dbReference>
<evidence type="ECO:0000256" key="2">
    <source>
        <dbReference type="HAMAP-Rule" id="MF_01940"/>
    </source>
</evidence>
<protein>
    <recommendedName>
        <fullName evidence="2">RNA 2',3'-cyclic phosphodiesterase</fullName>
        <shortName evidence="2">RNA 2',3'-CPDase</shortName>
        <ecNumber evidence="2">3.1.4.58</ecNumber>
    </recommendedName>
</protein>
<dbReference type="InterPro" id="IPR004175">
    <property type="entry name" value="RNA_CPDase"/>
</dbReference>
<comment type="similarity">
    <text evidence="2">Belongs to the 2H phosphoesterase superfamily. ThpR family.</text>
</comment>
<reference evidence="3 4" key="1">
    <citation type="submission" date="2023-07" db="EMBL/GenBank/DDBJ databases">
        <title>Sorghum-associated microbial communities from plants grown in Nebraska, USA.</title>
        <authorList>
            <person name="Schachtman D."/>
        </authorList>
    </citation>
    <scope>NUCLEOTIDE SEQUENCE [LARGE SCALE GENOMIC DNA]</scope>
    <source>
        <strain evidence="3 4">DS2154</strain>
    </source>
</reference>
<keyword evidence="1 2" id="KW-0378">Hydrolase</keyword>
<dbReference type="Gene3D" id="3.90.1140.10">
    <property type="entry name" value="Cyclic phosphodiesterase"/>
    <property type="match status" value="1"/>
</dbReference>
<dbReference type="EMBL" id="JAVDRL010000016">
    <property type="protein sequence ID" value="MDR6533939.1"/>
    <property type="molecule type" value="Genomic_DNA"/>
</dbReference>
<evidence type="ECO:0000313" key="4">
    <source>
        <dbReference type="Proteomes" id="UP001262754"/>
    </source>
</evidence>
<name>A0ABU1N694_9CAUL</name>
<feature type="short sequence motif" description="HXTX 1" evidence="2">
    <location>
        <begin position="37"/>
        <end position="40"/>
    </location>
</feature>
<keyword evidence="4" id="KW-1185">Reference proteome</keyword>